<proteinExistence type="predicted"/>
<dbReference type="STRING" id="254.SAMN05421682_108133"/>
<reference evidence="2 3" key="1">
    <citation type="submission" date="2018-06" db="EMBL/GenBank/DDBJ databases">
        <authorList>
            <consortium name="Pathogen Informatics"/>
            <person name="Doyle S."/>
        </authorList>
    </citation>
    <scope>NUCLEOTIDE SEQUENCE [LARGE SCALE GENOMIC DNA]</scope>
    <source>
        <strain evidence="2 3">NCTC13532</strain>
    </source>
</reference>
<evidence type="ECO:0000313" key="2">
    <source>
        <dbReference type="EMBL" id="SUX47093.1"/>
    </source>
</evidence>
<evidence type="ECO:0000256" key="1">
    <source>
        <dbReference type="SAM" id="Phobius"/>
    </source>
</evidence>
<dbReference type="RefSeq" id="WP_115620617.1">
    <property type="nucleotide sequence ID" value="NZ_UFVR01000004.1"/>
</dbReference>
<dbReference type="AlphaFoldDB" id="A0A381FKT4"/>
<accession>A0A381FKT4</accession>
<evidence type="ECO:0000313" key="3">
    <source>
        <dbReference type="Proteomes" id="UP000254282"/>
    </source>
</evidence>
<organism evidence="2 3">
    <name type="scientific">Chryseobacterium indoltheticum</name>
    <dbReference type="NCBI Taxonomy" id="254"/>
    <lineage>
        <taxon>Bacteria</taxon>
        <taxon>Pseudomonadati</taxon>
        <taxon>Bacteroidota</taxon>
        <taxon>Flavobacteriia</taxon>
        <taxon>Flavobacteriales</taxon>
        <taxon>Weeksellaceae</taxon>
        <taxon>Chryseobacterium group</taxon>
        <taxon>Chryseobacterium</taxon>
    </lineage>
</organism>
<feature type="transmembrane region" description="Helical" evidence="1">
    <location>
        <begin position="47"/>
        <end position="66"/>
    </location>
</feature>
<sequence length="203" mass="22707">MNTFKNNLEYQIKKQIDEREVTPSRDLWSEIQAQTENTSSKKSSLNWVLLAACFVLVFGLGAVLFFNNESEPKIQVAETVKTPSSKEENVTAQPEKINSQEMITKEDHGKLSQIKNIPSEEKIEKAVPVNNNLPLLKENPSGIASHITLNSPTKIIAKADSVKTQKKKRYVDPSTLLFSVEHKDVIEKSKDGSNVATIDLNTK</sequence>
<keyword evidence="1" id="KW-1133">Transmembrane helix</keyword>
<gene>
    <name evidence="2" type="ORF">NCTC13532_02654</name>
</gene>
<dbReference type="EMBL" id="UFVR01000004">
    <property type="protein sequence ID" value="SUX47093.1"/>
    <property type="molecule type" value="Genomic_DNA"/>
</dbReference>
<name>A0A381FKT4_9FLAO</name>
<protein>
    <submittedName>
        <fullName evidence="2">Uncharacterized protein</fullName>
    </submittedName>
</protein>
<keyword evidence="1" id="KW-0812">Transmembrane</keyword>
<dbReference type="Proteomes" id="UP000254282">
    <property type="component" value="Unassembled WGS sequence"/>
</dbReference>
<keyword evidence="1" id="KW-0472">Membrane</keyword>